<dbReference type="GO" id="GO:0003700">
    <property type="term" value="F:DNA-binding transcription factor activity"/>
    <property type="evidence" value="ECO:0007669"/>
    <property type="project" value="InterPro"/>
</dbReference>
<dbReference type="EMBL" id="JACCFW010000001">
    <property type="protein sequence ID" value="NYJ75165.1"/>
    <property type="molecule type" value="Genomic_DNA"/>
</dbReference>
<sequence length="211" mass="23322">MVSKRPASTLVEDPRTLRAIAHPVRNRILTELAATGPARAADLAQDLGIPANQTSFHLRQLAKYGLVEEAPEAARDRRDRVWKVVAEGGYLVNLRALEAAPETRAASLVWRSHFERWAHAVISAAMRRTSVDDGAVVTISDTALRLTDEEARAMVQELNDVVSTWAARTRGRDPQRRTYLLMYAAQPYPDLEISRDEHGADDGDANDSLGS</sequence>
<dbReference type="Proteomes" id="UP000571817">
    <property type="component" value="Unassembled WGS sequence"/>
</dbReference>
<comment type="caution">
    <text evidence="3">The sequence shown here is derived from an EMBL/GenBank/DDBJ whole genome shotgun (WGS) entry which is preliminary data.</text>
</comment>
<dbReference type="InterPro" id="IPR036390">
    <property type="entry name" value="WH_DNA-bd_sf"/>
</dbReference>
<dbReference type="Gene3D" id="1.10.10.10">
    <property type="entry name" value="Winged helix-like DNA-binding domain superfamily/Winged helix DNA-binding domain"/>
    <property type="match status" value="1"/>
</dbReference>
<accession>A0A853DM08</accession>
<dbReference type="RefSeq" id="WP_179481606.1">
    <property type="nucleotide sequence ID" value="NZ_JACCFW010000001.1"/>
</dbReference>
<dbReference type="SUPFAM" id="SSF46785">
    <property type="entry name" value="Winged helix' DNA-binding domain"/>
    <property type="match status" value="1"/>
</dbReference>
<proteinExistence type="predicted"/>
<protein>
    <submittedName>
        <fullName evidence="3">Putative ArsR family transcriptional regulator</fullName>
    </submittedName>
</protein>
<organism evidence="3 4">
    <name type="scientific">Allobranchiibius huperziae</name>
    <dbReference type="NCBI Taxonomy" id="1874116"/>
    <lineage>
        <taxon>Bacteria</taxon>
        <taxon>Bacillati</taxon>
        <taxon>Actinomycetota</taxon>
        <taxon>Actinomycetes</taxon>
        <taxon>Micrococcales</taxon>
        <taxon>Dermacoccaceae</taxon>
        <taxon>Allobranchiibius</taxon>
    </lineage>
</organism>
<dbReference type="InterPro" id="IPR036388">
    <property type="entry name" value="WH-like_DNA-bd_sf"/>
</dbReference>
<feature type="compositionally biased region" description="Basic and acidic residues" evidence="1">
    <location>
        <begin position="192"/>
        <end position="201"/>
    </location>
</feature>
<dbReference type="Pfam" id="PF12840">
    <property type="entry name" value="HTH_20"/>
    <property type="match status" value="1"/>
</dbReference>
<reference evidence="3 4" key="1">
    <citation type="submission" date="2020-07" db="EMBL/GenBank/DDBJ databases">
        <title>Sequencing the genomes of 1000 actinobacteria strains.</title>
        <authorList>
            <person name="Klenk H.-P."/>
        </authorList>
    </citation>
    <scope>NUCLEOTIDE SEQUENCE [LARGE SCALE GENOMIC DNA]</scope>
    <source>
        <strain evidence="3 4">DSM 29531</strain>
    </source>
</reference>
<dbReference type="InterPro" id="IPR001845">
    <property type="entry name" value="HTH_ArsR_DNA-bd_dom"/>
</dbReference>
<name>A0A853DM08_9MICO</name>
<evidence type="ECO:0000313" key="4">
    <source>
        <dbReference type="Proteomes" id="UP000571817"/>
    </source>
</evidence>
<dbReference type="SMART" id="SM00418">
    <property type="entry name" value="HTH_ARSR"/>
    <property type="match status" value="1"/>
</dbReference>
<evidence type="ECO:0000256" key="1">
    <source>
        <dbReference type="SAM" id="MobiDB-lite"/>
    </source>
</evidence>
<feature type="region of interest" description="Disordered" evidence="1">
    <location>
        <begin position="192"/>
        <end position="211"/>
    </location>
</feature>
<gene>
    <name evidence="3" type="ORF">HNR15_002128</name>
</gene>
<dbReference type="InterPro" id="IPR011991">
    <property type="entry name" value="ArsR-like_HTH"/>
</dbReference>
<evidence type="ECO:0000313" key="3">
    <source>
        <dbReference type="EMBL" id="NYJ75165.1"/>
    </source>
</evidence>
<dbReference type="AlphaFoldDB" id="A0A853DM08"/>
<dbReference type="CDD" id="cd00090">
    <property type="entry name" value="HTH_ARSR"/>
    <property type="match status" value="1"/>
</dbReference>
<evidence type="ECO:0000259" key="2">
    <source>
        <dbReference type="SMART" id="SM00418"/>
    </source>
</evidence>
<keyword evidence="4" id="KW-1185">Reference proteome</keyword>
<feature type="domain" description="HTH arsR-type" evidence="2">
    <location>
        <begin position="15"/>
        <end position="95"/>
    </location>
</feature>